<dbReference type="PANTHER" id="PTHR43628">
    <property type="entry name" value="ACTIVATOR OF C KINASE PROTEIN 1-RELATED"/>
    <property type="match status" value="1"/>
</dbReference>
<name>A0A8H3LT99_9GLOM</name>
<dbReference type="EMBL" id="BLAL01000197">
    <property type="protein sequence ID" value="GES90913.1"/>
    <property type="molecule type" value="Genomic_DNA"/>
</dbReference>
<protein>
    <submittedName>
        <fullName evidence="1">Kinase-like domain-containing protein</fullName>
    </submittedName>
</protein>
<gene>
    <name evidence="1" type="ORF">RCL2_001774300</name>
</gene>
<keyword evidence="1" id="KW-0808">Transferase</keyword>
<dbReference type="InterPro" id="IPR006597">
    <property type="entry name" value="Sel1-like"/>
</dbReference>
<dbReference type="OrthoDB" id="2384430at2759"/>
<dbReference type="InterPro" id="IPR011009">
    <property type="entry name" value="Kinase-like_dom_sf"/>
</dbReference>
<dbReference type="SMART" id="SM00671">
    <property type="entry name" value="SEL1"/>
    <property type="match status" value="4"/>
</dbReference>
<proteinExistence type="predicted"/>
<dbReference type="Gene3D" id="1.25.40.10">
    <property type="entry name" value="Tetratricopeptide repeat domain"/>
    <property type="match status" value="2"/>
</dbReference>
<dbReference type="AlphaFoldDB" id="A0A8H3LT99"/>
<dbReference type="Proteomes" id="UP000615446">
    <property type="component" value="Unassembled WGS sequence"/>
</dbReference>
<dbReference type="Pfam" id="PF08238">
    <property type="entry name" value="Sel1"/>
    <property type="match status" value="5"/>
</dbReference>
<evidence type="ECO:0000313" key="2">
    <source>
        <dbReference type="Proteomes" id="UP000615446"/>
    </source>
</evidence>
<organism evidence="1 2">
    <name type="scientific">Rhizophagus clarus</name>
    <dbReference type="NCBI Taxonomy" id="94130"/>
    <lineage>
        <taxon>Eukaryota</taxon>
        <taxon>Fungi</taxon>
        <taxon>Fungi incertae sedis</taxon>
        <taxon>Mucoromycota</taxon>
        <taxon>Glomeromycotina</taxon>
        <taxon>Glomeromycetes</taxon>
        <taxon>Glomerales</taxon>
        <taxon>Glomeraceae</taxon>
        <taxon>Rhizophagus</taxon>
    </lineage>
</organism>
<reference evidence="1" key="1">
    <citation type="submission" date="2019-10" db="EMBL/GenBank/DDBJ databases">
        <title>Conservation and host-specific expression of non-tandemly repeated heterogenous ribosome RNA gene in arbuscular mycorrhizal fungi.</title>
        <authorList>
            <person name="Maeda T."/>
            <person name="Kobayashi Y."/>
            <person name="Nakagawa T."/>
            <person name="Ezawa T."/>
            <person name="Yamaguchi K."/>
            <person name="Bino T."/>
            <person name="Nishimoto Y."/>
            <person name="Shigenobu S."/>
            <person name="Kawaguchi M."/>
        </authorList>
    </citation>
    <scope>NUCLEOTIDE SEQUENCE</scope>
    <source>
        <strain evidence="1">HR1</strain>
    </source>
</reference>
<keyword evidence="1" id="KW-0418">Kinase</keyword>
<sequence>MQKNSLRSDGHLLIHIGKESRTGSNLFGLIPYIDPKNLDSNYPLNKKSDVYSVGVLEKGTPEDYVKLYTVCWNGESDDRLTIEQVVAKLHTLIIIESNCITEDCNSNFIFLLGYFNYHGIFINENIKEALKLFIIASNQNNLLAQYHVGLCYYYYGYGITKGKQLALKYFKILANKDFVAAQIIGTNPDKQKAIEFYQKAANLGHNKALLIFKRRRLCRKDYNKTFELSKKSAEGGYYKGMLQPGFCYYDGIGTGVNKQKGLELIQKANKERIKMLKSRHDILYNTVYLI</sequence>
<accession>A0A8H3LT99</accession>
<dbReference type="Gene3D" id="1.10.510.10">
    <property type="entry name" value="Transferase(Phosphotransferase) domain 1"/>
    <property type="match status" value="1"/>
</dbReference>
<dbReference type="SUPFAM" id="SSF81901">
    <property type="entry name" value="HCP-like"/>
    <property type="match status" value="2"/>
</dbReference>
<dbReference type="PANTHER" id="PTHR43628:SF1">
    <property type="entry name" value="CHITIN SYNTHASE REGULATORY FACTOR 2-RELATED"/>
    <property type="match status" value="1"/>
</dbReference>
<dbReference type="GO" id="GO:0016301">
    <property type="term" value="F:kinase activity"/>
    <property type="evidence" value="ECO:0007669"/>
    <property type="project" value="UniProtKB-KW"/>
</dbReference>
<evidence type="ECO:0000313" key="1">
    <source>
        <dbReference type="EMBL" id="GES90913.1"/>
    </source>
</evidence>
<dbReference type="SUPFAM" id="SSF56112">
    <property type="entry name" value="Protein kinase-like (PK-like)"/>
    <property type="match status" value="1"/>
</dbReference>
<dbReference type="InterPro" id="IPR052945">
    <property type="entry name" value="Mitotic_Regulator"/>
</dbReference>
<dbReference type="InterPro" id="IPR011990">
    <property type="entry name" value="TPR-like_helical_dom_sf"/>
</dbReference>
<comment type="caution">
    <text evidence="1">The sequence shown here is derived from an EMBL/GenBank/DDBJ whole genome shotgun (WGS) entry which is preliminary data.</text>
</comment>